<gene>
    <name evidence="6" type="ORF">PMKS-002652</name>
</gene>
<evidence type="ECO:0000256" key="3">
    <source>
        <dbReference type="ARBA" id="ARBA00023211"/>
    </source>
</evidence>
<comment type="caution">
    <text evidence="6">The sequence shown here is derived from an EMBL/GenBank/DDBJ whole genome shotgun (WGS) entry which is preliminary data.</text>
</comment>
<dbReference type="Proteomes" id="UP000186136">
    <property type="component" value="Unassembled WGS sequence"/>
</dbReference>
<protein>
    <recommendedName>
        <fullName evidence="8">Pseudouridine-5'-phosphate glycosidase</fullName>
    </recommendedName>
</protein>
<evidence type="ECO:0000313" key="6">
    <source>
        <dbReference type="EMBL" id="GAV29170.1"/>
    </source>
</evidence>
<dbReference type="InterPro" id="IPR007342">
    <property type="entry name" value="PsuG"/>
</dbReference>
<dbReference type="Pfam" id="PF04227">
    <property type="entry name" value="Indigoidine_A"/>
    <property type="match status" value="1"/>
</dbReference>
<accession>A0A1Q2YHZ2</accession>
<dbReference type="PANTHER" id="PTHR42909:SF1">
    <property type="entry name" value="CARBOHYDRATE KINASE PFKB DOMAIN-CONTAINING PROTEIN"/>
    <property type="match status" value="1"/>
</dbReference>
<keyword evidence="5" id="KW-0326">Glycosidase</keyword>
<dbReference type="EMBL" id="BDGI01000104">
    <property type="protein sequence ID" value="GAV29170.1"/>
    <property type="molecule type" value="Genomic_DNA"/>
</dbReference>
<reference evidence="6 7" key="1">
    <citation type="submission" date="2016-08" db="EMBL/GenBank/DDBJ databases">
        <title>Whole genome shotgun sequence of Pichia membranifaciens KS47-1.</title>
        <authorList>
            <person name="Konishi M."/>
            <person name="Ishida M."/>
            <person name="Arakawa T."/>
            <person name="Kato Y."/>
            <person name="Horiuchi J."/>
        </authorList>
    </citation>
    <scope>NUCLEOTIDE SEQUENCE [LARGE SCALE GENOMIC DNA]</scope>
    <source>
        <strain evidence="6 7">KS47-1</strain>
    </source>
</reference>
<evidence type="ECO:0000256" key="4">
    <source>
        <dbReference type="ARBA" id="ARBA00023239"/>
    </source>
</evidence>
<evidence type="ECO:0000313" key="7">
    <source>
        <dbReference type="Proteomes" id="UP000186136"/>
    </source>
</evidence>
<dbReference type="Gene3D" id="3.40.1790.10">
    <property type="entry name" value="Indigoidine synthase domain"/>
    <property type="match status" value="1"/>
</dbReference>
<dbReference type="GO" id="GO:0005737">
    <property type="term" value="C:cytoplasm"/>
    <property type="evidence" value="ECO:0007669"/>
    <property type="project" value="TreeGrafter"/>
</dbReference>
<dbReference type="InterPro" id="IPR022830">
    <property type="entry name" value="Indigdn_synthA-like"/>
</dbReference>
<name>A0A1Q2YHZ2_9ASCO</name>
<dbReference type="GO" id="GO:0046872">
    <property type="term" value="F:metal ion binding"/>
    <property type="evidence" value="ECO:0007669"/>
    <property type="project" value="UniProtKB-KW"/>
</dbReference>
<evidence type="ECO:0008006" key="8">
    <source>
        <dbReference type="Google" id="ProtNLM"/>
    </source>
</evidence>
<keyword evidence="2" id="KW-0378">Hydrolase</keyword>
<proteinExistence type="predicted"/>
<sequence length="250" mass="27425">MFSNGISSKPCFQHAQSWIRRFSGQAFRETVKVSDEVRQAISENIPVVALESTIITHGLPYPENIEMAKEVERLIRLNGAIPASIGFVKGLPTVGLNESDIELLGLPDIYNVKITRRDFANVLTRKLTGGTTIAGTMILANMAGVDVFATGGLGGVSRPWTLADVSADLDELSKTPIAVVCSGPKSILDIKRTMEYLETKGVPVSTYIDEDMKNRLDSGSKAQLEALKVLSTPESYNEINRIWDRDDLQR</sequence>
<keyword evidence="4" id="KW-0456">Lyase</keyword>
<keyword evidence="7" id="KW-1185">Reference proteome</keyword>
<evidence type="ECO:0000256" key="2">
    <source>
        <dbReference type="ARBA" id="ARBA00022801"/>
    </source>
</evidence>
<dbReference type="PANTHER" id="PTHR42909">
    <property type="entry name" value="ZGC:136858"/>
    <property type="match status" value="1"/>
</dbReference>
<evidence type="ECO:0000256" key="1">
    <source>
        <dbReference type="ARBA" id="ARBA00022723"/>
    </source>
</evidence>
<keyword evidence="1" id="KW-0479">Metal-binding</keyword>
<evidence type="ECO:0000256" key="5">
    <source>
        <dbReference type="ARBA" id="ARBA00023295"/>
    </source>
</evidence>
<dbReference type="SUPFAM" id="SSF110581">
    <property type="entry name" value="Indigoidine synthase A-like"/>
    <property type="match status" value="1"/>
</dbReference>
<dbReference type="GO" id="GO:0004730">
    <property type="term" value="F:pseudouridylate synthase activity"/>
    <property type="evidence" value="ECO:0007669"/>
    <property type="project" value="InterPro"/>
</dbReference>
<dbReference type="OrthoDB" id="198885at2759"/>
<keyword evidence="3" id="KW-0464">Manganese</keyword>
<dbReference type="AlphaFoldDB" id="A0A1Q2YHZ2"/>
<organism evidence="6 7">
    <name type="scientific">Pichia membranifaciens</name>
    <dbReference type="NCBI Taxonomy" id="4926"/>
    <lineage>
        <taxon>Eukaryota</taxon>
        <taxon>Fungi</taxon>
        <taxon>Dikarya</taxon>
        <taxon>Ascomycota</taxon>
        <taxon>Saccharomycotina</taxon>
        <taxon>Pichiomycetes</taxon>
        <taxon>Pichiales</taxon>
        <taxon>Pichiaceae</taxon>
        <taxon>Pichia</taxon>
    </lineage>
</organism>
<dbReference type="GO" id="GO:0016798">
    <property type="term" value="F:hydrolase activity, acting on glycosyl bonds"/>
    <property type="evidence" value="ECO:0007669"/>
    <property type="project" value="UniProtKB-KW"/>
</dbReference>